<dbReference type="PANTHER" id="PTHR42085">
    <property type="entry name" value="F-BOX DOMAIN-CONTAINING PROTEIN"/>
    <property type="match status" value="1"/>
</dbReference>
<organism evidence="1 2">
    <name type="scientific">Didymella pomorum</name>
    <dbReference type="NCBI Taxonomy" id="749634"/>
    <lineage>
        <taxon>Eukaryota</taxon>
        <taxon>Fungi</taxon>
        <taxon>Dikarya</taxon>
        <taxon>Ascomycota</taxon>
        <taxon>Pezizomycotina</taxon>
        <taxon>Dothideomycetes</taxon>
        <taxon>Pleosporomycetidae</taxon>
        <taxon>Pleosporales</taxon>
        <taxon>Pleosporineae</taxon>
        <taxon>Didymellaceae</taxon>
        <taxon>Didymella</taxon>
    </lineage>
</organism>
<dbReference type="AlphaFoldDB" id="A0A9W9D8C0"/>
<sequence>MSVSLATQPSRFMELPAELRIEVYKLLAVIGKVFYTPDGYDLGEGLSFEYYKDSPTPSLTILRLSKAIHEEAEDVYLSQNTFVLPSAFDTMRPFDKSSEDRQLFSDRALLKLKHVSLALCVRAWHAPLVPSHGDWEDTDLEEITATEILETAHDIVHDFASSSRISIAWTYEDLDGLQSAEVDFTNAYCPFGCCRFLGFDWLSMVGCTEKIKIIGLKSTKEKNKIMEAYQKATDESIGGFQQL</sequence>
<reference evidence="1" key="1">
    <citation type="submission" date="2022-10" db="EMBL/GenBank/DDBJ databases">
        <title>Tapping the CABI collections for fungal endophytes: first genome assemblies for Collariella, Neodidymelliopsis, Ascochyta clinopodiicola, Didymella pomorum, Didymosphaeria variabile, Neocosmospora piperis and Neocucurbitaria cava.</title>
        <authorList>
            <person name="Hill R."/>
        </authorList>
    </citation>
    <scope>NUCLEOTIDE SEQUENCE</scope>
    <source>
        <strain evidence="1">IMI 355091</strain>
    </source>
</reference>
<proteinExistence type="predicted"/>
<name>A0A9W9D8C0_9PLEO</name>
<accession>A0A9W9D8C0</accession>
<dbReference type="InterPro" id="IPR038883">
    <property type="entry name" value="AN11006-like"/>
</dbReference>
<evidence type="ECO:0000313" key="1">
    <source>
        <dbReference type="EMBL" id="KAJ4407757.1"/>
    </source>
</evidence>
<comment type="caution">
    <text evidence="1">The sequence shown here is derived from an EMBL/GenBank/DDBJ whole genome shotgun (WGS) entry which is preliminary data.</text>
</comment>
<keyword evidence="2" id="KW-1185">Reference proteome</keyword>
<evidence type="ECO:0000313" key="2">
    <source>
        <dbReference type="Proteomes" id="UP001140510"/>
    </source>
</evidence>
<protein>
    <submittedName>
        <fullName evidence="1">Uncharacterized protein</fullName>
    </submittedName>
</protein>
<dbReference type="Proteomes" id="UP001140510">
    <property type="component" value="Unassembled WGS sequence"/>
</dbReference>
<dbReference type="EMBL" id="JAPEVA010000019">
    <property type="protein sequence ID" value="KAJ4407757.1"/>
    <property type="molecule type" value="Genomic_DNA"/>
</dbReference>
<dbReference type="OrthoDB" id="62952at2759"/>
<dbReference type="PANTHER" id="PTHR42085:SF2">
    <property type="entry name" value="F-BOX DOMAIN-CONTAINING PROTEIN"/>
    <property type="match status" value="1"/>
</dbReference>
<gene>
    <name evidence="1" type="ORF">N0V91_003727</name>
</gene>